<dbReference type="AlphaFoldDB" id="A0A1H3VFU2"/>
<reference evidence="2 3" key="1">
    <citation type="submission" date="2016-10" db="EMBL/GenBank/DDBJ databases">
        <authorList>
            <person name="de Groot N.N."/>
        </authorList>
    </citation>
    <scope>NUCLEOTIDE SEQUENCE [LARGE SCALE GENOMIC DNA]</scope>
    <source>
        <strain evidence="2 3">DSM 21228</strain>
    </source>
</reference>
<protein>
    <recommendedName>
        <fullName evidence="4">DUF4426 domain-containing protein</fullName>
    </recommendedName>
</protein>
<sequence length="127" mass="14050">MLTVKSLFTTIVLTAGISACAIAPNDNMTNRFVTDTHAAPVAFQALRLDGQTLKGQIRLTGREPVRFGHVDYAVLDVNGKPREQGWVEHSAAIRFRNTHRPALFSIDLKQPLAAGEKVMLTYHLDTH</sequence>
<evidence type="ECO:0000256" key="1">
    <source>
        <dbReference type="SAM" id="SignalP"/>
    </source>
</evidence>
<evidence type="ECO:0008006" key="4">
    <source>
        <dbReference type="Google" id="ProtNLM"/>
    </source>
</evidence>
<dbReference type="OrthoDB" id="5625089at2"/>
<feature type="signal peptide" evidence="1">
    <location>
        <begin position="1"/>
        <end position="21"/>
    </location>
</feature>
<organism evidence="2 3">
    <name type="scientific">Thiothrix caldifontis</name>
    <dbReference type="NCBI Taxonomy" id="525918"/>
    <lineage>
        <taxon>Bacteria</taxon>
        <taxon>Pseudomonadati</taxon>
        <taxon>Pseudomonadota</taxon>
        <taxon>Gammaproteobacteria</taxon>
        <taxon>Thiotrichales</taxon>
        <taxon>Thiotrichaceae</taxon>
        <taxon>Thiothrix</taxon>
    </lineage>
</organism>
<keyword evidence="1" id="KW-0732">Signal</keyword>
<feature type="chain" id="PRO_5011793883" description="DUF4426 domain-containing protein" evidence="1">
    <location>
        <begin position="22"/>
        <end position="127"/>
    </location>
</feature>
<name>A0A1H3VFU2_9GAMM</name>
<gene>
    <name evidence="2" type="ORF">SAMN05660964_00049</name>
</gene>
<accession>A0A1H3VFU2</accession>
<proteinExistence type="predicted"/>
<dbReference type="Proteomes" id="UP000199397">
    <property type="component" value="Unassembled WGS sequence"/>
</dbReference>
<evidence type="ECO:0000313" key="3">
    <source>
        <dbReference type="Proteomes" id="UP000199397"/>
    </source>
</evidence>
<keyword evidence="3" id="KW-1185">Reference proteome</keyword>
<dbReference type="PROSITE" id="PS51257">
    <property type="entry name" value="PROKAR_LIPOPROTEIN"/>
    <property type="match status" value="1"/>
</dbReference>
<dbReference type="RefSeq" id="WP_093064198.1">
    <property type="nucleotide sequence ID" value="NZ_FNQP01000001.1"/>
</dbReference>
<evidence type="ECO:0000313" key="2">
    <source>
        <dbReference type="EMBL" id="SDZ73600.1"/>
    </source>
</evidence>
<dbReference type="STRING" id="525918.SAMN05660964_00049"/>
<dbReference type="EMBL" id="FNQP01000001">
    <property type="protein sequence ID" value="SDZ73600.1"/>
    <property type="molecule type" value="Genomic_DNA"/>
</dbReference>